<evidence type="ECO:0000256" key="3">
    <source>
        <dbReference type="ARBA" id="ARBA00022723"/>
    </source>
</evidence>
<evidence type="ECO:0000256" key="4">
    <source>
        <dbReference type="ARBA" id="ARBA00022737"/>
    </source>
</evidence>
<feature type="region of interest" description="Disordered" evidence="13">
    <location>
        <begin position="537"/>
        <end position="668"/>
    </location>
</feature>
<dbReference type="InterPro" id="IPR011665">
    <property type="entry name" value="BRF1_TBP-bd_dom"/>
</dbReference>
<dbReference type="SUPFAM" id="SSF47954">
    <property type="entry name" value="Cyclin-like"/>
    <property type="match status" value="2"/>
</dbReference>
<comment type="subcellular location">
    <subcellularLocation>
        <location evidence="1">Nucleus</location>
    </subcellularLocation>
</comment>
<dbReference type="GO" id="GO:0070897">
    <property type="term" value="P:transcription preinitiation complex assembly"/>
    <property type="evidence" value="ECO:0007669"/>
    <property type="project" value="InterPro"/>
</dbReference>
<dbReference type="Proteomes" id="UP001500889">
    <property type="component" value="Chromosome O"/>
</dbReference>
<keyword evidence="9" id="KW-0804">Transcription</keyword>
<dbReference type="InterPro" id="IPR013150">
    <property type="entry name" value="TFIIB_cyclin"/>
</dbReference>
<dbReference type="AlphaFoldDB" id="A0AAU9FA19"/>
<dbReference type="SMART" id="SM00385">
    <property type="entry name" value="CYCLIN"/>
    <property type="match status" value="2"/>
</dbReference>
<keyword evidence="6" id="KW-0862">Zinc</keyword>
<comment type="similarity">
    <text evidence="2">Belongs to the TFIIB family.</text>
</comment>
<keyword evidence="7" id="KW-0805">Transcription regulation</keyword>
<dbReference type="FunFam" id="2.20.25.10:FF:000012">
    <property type="entry name" value="Putative transcription factor IIIB 90 kDa subunit"/>
    <property type="match status" value="1"/>
</dbReference>
<dbReference type="Gene3D" id="1.10.472.10">
    <property type="entry name" value="Cyclin-like"/>
    <property type="match status" value="2"/>
</dbReference>
<keyword evidence="8" id="KW-0010">Activator</keyword>
<evidence type="ECO:0000256" key="10">
    <source>
        <dbReference type="ARBA" id="ARBA00023242"/>
    </source>
</evidence>
<feature type="compositionally biased region" description="Basic residues" evidence="13">
    <location>
        <begin position="490"/>
        <end position="500"/>
    </location>
</feature>
<keyword evidence="16" id="KW-1185">Reference proteome</keyword>
<dbReference type="EMBL" id="AP029263">
    <property type="protein sequence ID" value="BFF92524.1"/>
    <property type="molecule type" value="Genomic_DNA"/>
</dbReference>
<keyword evidence="5 12" id="KW-0863">Zinc-finger</keyword>
<evidence type="ECO:0000256" key="12">
    <source>
        <dbReference type="PROSITE-ProRule" id="PRU00469"/>
    </source>
</evidence>
<dbReference type="Pfam" id="PF08271">
    <property type="entry name" value="Zn_Ribbon_TF"/>
    <property type="match status" value="1"/>
</dbReference>
<dbReference type="PANTHER" id="PTHR11618">
    <property type="entry name" value="TRANSCRIPTION INITIATION FACTOR IIB-RELATED"/>
    <property type="match status" value="1"/>
</dbReference>
<reference evidence="15 16" key="1">
    <citation type="submission" date="2024-02" db="EMBL/GenBank/DDBJ databases">
        <title>A chromosome-level genome assembly of Drosophila madeirensis, a fruit fly species endemic to Madeira island.</title>
        <authorList>
            <person name="Tomihara K."/>
            <person name="Llopart A."/>
            <person name="Yamamoto D."/>
        </authorList>
    </citation>
    <scope>NUCLEOTIDE SEQUENCE [LARGE SCALE GENOMIC DNA]</scope>
    <source>
        <strain evidence="15 16">RF1</strain>
    </source>
</reference>
<keyword evidence="3" id="KW-0479">Metal-binding</keyword>
<dbReference type="GO" id="GO:0017025">
    <property type="term" value="F:TBP-class protein binding"/>
    <property type="evidence" value="ECO:0007669"/>
    <property type="project" value="InterPro"/>
</dbReference>
<dbReference type="GO" id="GO:0001006">
    <property type="term" value="F:RNA polymerase III type 3 promoter sequence-specific DNA binding"/>
    <property type="evidence" value="ECO:0007669"/>
    <property type="project" value="TreeGrafter"/>
</dbReference>
<organism evidence="15 16">
    <name type="scientific">Drosophila madeirensis</name>
    <name type="common">Fruit fly</name>
    <dbReference type="NCBI Taxonomy" id="30013"/>
    <lineage>
        <taxon>Eukaryota</taxon>
        <taxon>Metazoa</taxon>
        <taxon>Ecdysozoa</taxon>
        <taxon>Arthropoda</taxon>
        <taxon>Hexapoda</taxon>
        <taxon>Insecta</taxon>
        <taxon>Pterygota</taxon>
        <taxon>Neoptera</taxon>
        <taxon>Endopterygota</taxon>
        <taxon>Diptera</taxon>
        <taxon>Brachycera</taxon>
        <taxon>Muscomorpha</taxon>
        <taxon>Ephydroidea</taxon>
        <taxon>Drosophilidae</taxon>
        <taxon>Drosophila</taxon>
        <taxon>Sophophora</taxon>
    </lineage>
</organism>
<feature type="compositionally biased region" description="Acidic residues" evidence="13">
    <location>
        <begin position="653"/>
        <end position="668"/>
    </location>
</feature>
<dbReference type="Gene3D" id="2.20.25.10">
    <property type="match status" value="1"/>
</dbReference>
<dbReference type="GO" id="GO:0097550">
    <property type="term" value="C:transcription preinitiation complex"/>
    <property type="evidence" value="ECO:0007669"/>
    <property type="project" value="TreeGrafter"/>
</dbReference>
<dbReference type="FunFam" id="1.20.5.650:FF:000007">
    <property type="entry name" value="transcription factor IIIB 90 kDa subunit"/>
    <property type="match status" value="1"/>
</dbReference>
<dbReference type="PANTHER" id="PTHR11618:SF4">
    <property type="entry name" value="TRANSCRIPTION FACTOR IIIB 90 KDA SUBUNIT"/>
    <property type="match status" value="1"/>
</dbReference>
<dbReference type="PROSITE" id="PS51134">
    <property type="entry name" value="ZF_TFIIB"/>
    <property type="match status" value="1"/>
</dbReference>
<evidence type="ECO:0000256" key="6">
    <source>
        <dbReference type="ARBA" id="ARBA00022833"/>
    </source>
</evidence>
<feature type="compositionally biased region" description="Basic and acidic residues" evidence="13">
    <location>
        <begin position="473"/>
        <end position="489"/>
    </location>
</feature>
<dbReference type="Gene3D" id="1.20.5.650">
    <property type="entry name" value="Single helix bin"/>
    <property type="match status" value="1"/>
</dbReference>
<protein>
    <recommendedName>
        <fullName evidence="11">B-related factor 1</fullName>
    </recommendedName>
</protein>
<dbReference type="InterPro" id="IPR036915">
    <property type="entry name" value="Cyclin-like_sf"/>
</dbReference>
<dbReference type="PRINTS" id="PR00685">
    <property type="entry name" value="TIFACTORIIB"/>
</dbReference>
<dbReference type="GO" id="GO:0000126">
    <property type="term" value="C:transcription factor TFIIIB complex"/>
    <property type="evidence" value="ECO:0007669"/>
    <property type="project" value="TreeGrafter"/>
</dbReference>
<keyword evidence="10" id="KW-0539">Nucleus</keyword>
<evidence type="ECO:0000256" key="2">
    <source>
        <dbReference type="ARBA" id="ARBA00010857"/>
    </source>
</evidence>
<proteinExistence type="inferred from homology"/>
<evidence type="ECO:0000256" key="1">
    <source>
        <dbReference type="ARBA" id="ARBA00004123"/>
    </source>
</evidence>
<feature type="compositionally biased region" description="Polar residues" evidence="13">
    <location>
        <begin position="550"/>
        <end position="562"/>
    </location>
</feature>
<evidence type="ECO:0000256" key="9">
    <source>
        <dbReference type="ARBA" id="ARBA00023163"/>
    </source>
</evidence>
<evidence type="ECO:0000313" key="15">
    <source>
        <dbReference type="EMBL" id="BFF92524.1"/>
    </source>
</evidence>
<evidence type="ECO:0000313" key="16">
    <source>
        <dbReference type="Proteomes" id="UP001500889"/>
    </source>
</evidence>
<dbReference type="GO" id="GO:0008270">
    <property type="term" value="F:zinc ion binding"/>
    <property type="evidence" value="ECO:0007669"/>
    <property type="project" value="UniProtKB-KW"/>
</dbReference>
<dbReference type="Pfam" id="PF00382">
    <property type="entry name" value="TFIIB"/>
    <property type="match status" value="2"/>
</dbReference>
<keyword evidence="4" id="KW-0677">Repeat</keyword>
<dbReference type="CDD" id="cd20554">
    <property type="entry name" value="CYCLIN_TFIIIB90_rpt2"/>
    <property type="match status" value="1"/>
</dbReference>
<feature type="domain" description="TFIIB-type" evidence="14">
    <location>
        <begin position="3"/>
        <end position="34"/>
    </location>
</feature>
<evidence type="ECO:0000256" key="13">
    <source>
        <dbReference type="SAM" id="MobiDB-lite"/>
    </source>
</evidence>
<dbReference type="InterPro" id="IPR000812">
    <property type="entry name" value="TFIIB"/>
</dbReference>
<evidence type="ECO:0000256" key="5">
    <source>
        <dbReference type="ARBA" id="ARBA00022771"/>
    </source>
</evidence>
<accession>A0AAU9FA19</accession>
<dbReference type="GO" id="GO:0000995">
    <property type="term" value="F:RNA polymerase III general transcription initiation factor activity"/>
    <property type="evidence" value="ECO:0007669"/>
    <property type="project" value="TreeGrafter"/>
</dbReference>
<evidence type="ECO:0000259" key="14">
    <source>
        <dbReference type="PROSITE" id="PS51134"/>
    </source>
</evidence>
<feature type="compositionally biased region" description="Acidic residues" evidence="13">
    <location>
        <begin position="620"/>
        <end position="640"/>
    </location>
</feature>
<dbReference type="Pfam" id="PF07741">
    <property type="entry name" value="BRF1"/>
    <property type="match status" value="1"/>
</dbReference>
<dbReference type="InterPro" id="IPR013137">
    <property type="entry name" value="Znf_TFIIB"/>
</dbReference>
<dbReference type="CDD" id="cd20553">
    <property type="entry name" value="CYCLIN_TFIIIB90_rpt1"/>
    <property type="match status" value="1"/>
</dbReference>
<feature type="region of interest" description="Disordered" evidence="13">
    <location>
        <begin position="473"/>
        <end position="509"/>
    </location>
</feature>
<dbReference type="FunFam" id="1.10.472.10:FF:000002">
    <property type="entry name" value="Transcription factor IIIB 90 kDa subunit"/>
    <property type="match status" value="1"/>
</dbReference>
<sequence length="668" mass="74705">MSTGLKCRNCGSNEIEEDNARGDRVCMNCGSVLEDSLIVSEVQFEEVGHGAAAIGQFVSAESSGGATNYGYGKFQVGSGTESREVTIKKAKKDITLLCQQLQLSQHYADTALNFFKMALSRHLTRGRKSTHIYAACVYMTCRTEGTSHLLIDISDVQQICSYELGRTYLKLSHALCINIPSVDPCLYIMRFANRLQLGAKTHEVSMTALRIVQRMKKDCMHSGRRPTGLCGAALLIAARMHDFSRTMVDVIGVVKIHESTLRKRLSEFAETPSGGLTLEEFMTVDLEREQDPPSFRAARKKDRERIKDMGEHELTELQKEIDAHLEKDLGKYSSSVFRQLTKIKGDTSFGSEPGTPKSVCENDIEMEDSRQFIDQSNAAIIKDLIEHNEDVKKTEPGSLMAGIEGLRPDIEAICRVTQSELEDVERAKQPMETELVIDDLNDDELDQYVLTEEEAVTKLEMWKNMNAEYLQEQKERDERLAKEREEGKPERKKRKPRKKIIGPSSTAGEAIEKMLQEKKISSKINYDILKTLTDSIAGLTGKSPAASVDTKPTTLEELQQQPVIVEEGPIAPKGSRSKPAYDLPGPSRKRPKLEAGLPISQAPELEVEQPDTKPTLEQESMIDDDDAEVDEAEPEPEAEPEASLQDMLYKGADDDDDEFGYGFEEEDY</sequence>
<dbReference type="SUPFAM" id="SSF57783">
    <property type="entry name" value="Zinc beta-ribbon"/>
    <property type="match status" value="1"/>
</dbReference>
<dbReference type="GO" id="GO:0005634">
    <property type="term" value="C:nucleus"/>
    <property type="evidence" value="ECO:0007669"/>
    <property type="project" value="UniProtKB-SubCell"/>
</dbReference>
<evidence type="ECO:0000256" key="11">
    <source>
        <dbReference type="ARBA" id="ARBA00031009"/>
    </source>
</evidence>
<gene>
    <name evidence="15" type="ORF">DMAD_10561</name>
</gene>
<name>A0AAU9FA19_DROMD</name>
<dbReference type="FunFam" id="1.10.472.10:FF:000007">
    <property type="entry name" value="Transcription factor IIIB 90 kDa subunit"/>
    <property type="match status" value="1"/>
</dbReference>
<evidence type="ECO:0000256" key="7">
    <source>
        <dbReference type="ARBA" id="ARBA00023015"/>
    </source>
</evidence>
<dbReference type="InterPro" id="IPR013763">
    <property type="entry name" value="Cyclin-like_dom"/>
</dbReference>
<evidence type="ECO:0000256" key="8">
    <source>
        <dbReference type="ARBA" id="ARBA00023159"/>
    </source>
</evidence>